<accession>A0A0F9H1Z1</accession>
<sequence length="387" mass="43975">MEYAQETESPLSYHAWTGLSLLAAALSRRVYIRWGYEVIYPNMYIVLVGPSGKCRKGSAMNLGKDIISGLGIKVTSESITREALIRSMKRAIASYVEPDTGILRFHCSLTAMSPELSVFLGQNDVKFLADLTDWYDSLDNWVYETKGSGTDEIKGVCFNLLGATAPDWLQSILPEEAIGGGFTSRIIFIVEEQKRKTIPLPIISERLSTLREALKEDLERIATLGGEFVFTDETKEIYAAWYQREDEKIKEGNPAIADPRFAGYCERRATHIRKLCMLFSASRGEDLLVIQNDFERSMEVLLSAEKNMEKVFSGLGSTPYAKITEKILEFLKDRKRVSRSELLVVFYRDLDMNILEVIEKTLSAMKVIKVKIDPTQNETYYVWNKTE</sequence>
<name>A0A0F9H1Z1_9ZZZZ</name>
<evidence type="ECO:0008006" key="2">
    <source>
        <dbReference type="Google" id="ProtNLM"/>
    </source>
</evidence>
<dbReference type="EMBL" id="LAZR01016311">
    <property type="protein sequence ID" value="KKM05054.1"/>
    <property type="molecule type" value="Genomic_DNA"/>
</dbReference>
<reference evidence="1" key="1">
    <citation type="journal article" date="2015" name="Nature">
        <title>Complex archaea that bridge the gap between prokaryotes and eukaryotes.</title>
        <authorList>
            <person name="Spang A."/>
            <person name="Saw J.H."/>
            <person name="Jorgensen S.L."/>
            <person name="Zaremba-Niedzwiedzka K."/>
            <person name="Martijn J."/>
            <person name="Lind A.E."/>
            <person name="van Eijk R."/>
            <person name="Schleper C."/>
            <person name="Guy L."/>
            <person name="Ettema T.J."/>
        </authorList>
    </citation>
    <scope>NUCLEOTIDE SEQUENCE</scope>
</reference>
<comment type="caution">
    <text evidence="1">The sequence shown here is derived from an EMBL/GenBank/DDBJ whole genome shotgun (WGS) entry which is preliminary data.</text>
</comment>
<dbReference type="AlphaFoldDB" id="A0A0F9H1Z1"/>
<protein>
    <recommendedName>
        <fullName evidence="2">DUF3987 domain-containing protein</fullName>
    </recommendedName>
</protein>
<gene>
    <name evidence="1" type="ORF">LCGC14_1757980</name>
</gene>
<proteinExistence type="predicted"/>
<evidence type="ECO:0000313" key="1">
    <source>
        <dbReference type="EMBL" id="KKM05054.1"/>
    </source>
</evidence>
<organism evidence="1">
    <name type="scientific">marine sediment metagenome</name>
    <dbReference type="NCBI Taxonomy" id="412755"/>
    <lineage>
        <taxon>unclassified sequences</taxon>
        <taxon>metagenomes</taxon>
        <taxon>ecological metagenomes</taxon>
    </lineage>
</organism>